<dbReference type="GO" id="GO:0005829">
    <property type="term" value="C:cytosol"/>
    <property type="evidence" value="ECO:0007669"/>
    <property type="project" value="TreeGrafter"/>
</dbReference>
<dbReference type="GO" id="GO:0046656">
    <property type="term" value="P:folic acid biosynthetic process"/>
    <property type="evidence" value="ECO:0007669"/>
    <property type="project" value="UniProtKB-KW"/>
</dbReference>
<dbReference type="InterPro" id="IPR006390">
    <property type="entry name" value="DHP_synth_dom"/>
</dbReference>
<evidence type="ECO:0000256" key="8">
    <source>
        <dbReference type="ARBA" id="ARBA00022909"/>
    </source>
</evidence>
<keyword evidence="7 9" id="KW-0460">Magnesium</keyword>
<dbReference type="Pfam" id="PF00809">
    <property type="entry name" value="Pterin_bind"/>
    <property type="match status" value="1"/>
</dbReference>
<protein>
    <recommendedName>
        <fullName evidence="4 9">Dihydropteroate synthase</fullName>
        <shortName evidence="9">DHPS</shortName>
        <ecNumber evidence="4 9">2.5.1.15</ecNumber>
    </recommendedName>
    <alternativeName>
        <fullName evidence="9">Dihydropteroate pyrophosphorylase</fullName>
    </alternativeName>
</protein>
<dbReference type="InterPro" id="IPR011005">
    <property type="entry name" value="Dihydropteroate_synth-like_sf"/>
</dbReference>
<dbReference type="PANTHER" id="PTHR20941:SF1">
    <property type="entry name" value="FOLIC ACID SYNTHESIS PROTEIN FOL1"/>
    <property type="match status" value="1"/>
</dbReference>
<dbReference type="NCBIfam" id="TIGR01496">
    <property type="entry name" value="DHPS"/>
    <property type="match status" value="1"/>
</dbReference>
<evidence type="ECO:0000256" key="5">
    <source>
        <dbReference type="ARBA" id="ARBA00022679"/>
    </source>
</evidence>
<comment type="pathway">
    <text evidence="3 9">Cofactor biosynthesis; tetrahydrofolate biosynthesis; 7,8-dihydrofolate from 2-amino-4-hydroxy-6-hydroxymethyl-7,8-dihydropteridine diphosphate and 4-aminobenzoate: step 1/2.</text>
</comment>
<dbReference type="GO" id="GO:0046654">
    <property type="term" value="P:tetrahydrofolate biosynthetic process"/>
    <property type="evidence" value="ECO:0007669"/>
    <property type="project" value="UniProtKB-UniPathway"/>
</dbReference>
<dbReference type="Proteomes" id="UP000234914">
    <property type="component" value="Unassembled WGS sequence"/>
</dbReference>
<evidence type="ECO:0000259" key="10">
    <source>
        <dbReference type="PROSITE" id="PS50972"/>
    </source>
</evidence>
<accession>A0A2I1RIA1</accession>
<dbReference type="PANTHER" id="PTHR20941">
    <property type="entry name" value="FOLATE SYNTHESIS PROTEINS"/>
    <property type="match status" value="1"/>
</dbReference>
<name>A0A2I1RIA1_FAUOS</name>
<dbReference type="Gene3D" id="3.20.20.20">
    <property type="entry name" value="Dihydropteroate synthase-like"/>
    <property type="match status" value="1"/>
</dbReference>
<keyword evidence="6 9" id="KW-0479">Metal-binding</keyword>
<dbReference type="EC" id="2.5.1.15" evidence="4 9"/>
<dbReference type="PROSITE" id="PS00792">
    <property type="entry name" value="DHPS_1"/>
    <property type="match status" value="1"/>
</dbReference>
<dbReference type="GO" id="GO:0004156">
    <property type="term" value="F:dihydropteroate synthase activity"/>
    <property type="evidence" value="ECO:0007669"/>
    <property type="project" value="UniProtKB-EC"/>
</dbReference>
<dbReference type="GO" id="GO:0046872">
    <property type="term" value="F:metal ion binding"/>
    <property type="evidence" value="ECO:0007669"/>
    <property type="project" value="UniProtKB-KW"/>
</dbReference>
<evidence type="ECO:0000256" key="9">
    <source>
        <dbReference type="RuleBase" id="RU361205"/>
    </source>
</evidence>
<reference evidence="11 12" key="1">
    <citation type="submission" date="2017-12" db="EMBL/GenBank/DDBJ databases">
        <title>Phylogenetic diversity of female urinary microbiome.</title>
        <authorList>
            <person name="Thomas-White K."/>
            <person name="Wolfe A.J."/>
        </authorList>
    </citation>
    <scope>NUCLEOTIDE SEQUENCE [LARGE SCALE GENOMIC DNA]</scope>
    <source>
        <strain evidence="11 12">UMB0416</strain>
    </source>
</reference>
<dbReference type="RefSeq" id="WP_101964432.1">
    <property type="nucleotide sequence ID" value="NZ_PKJS01000007.1"/>
</dbReference>
<keyword evidence="8 9" id="KW-0289">Folate biosynthesis</keyword>
<evidence type="ECO:0000256" key="3">
    <source>
        <dbReference type="ARBA" id="ARBA00004763"/>
    </source>
</evidence>
<evidence type="ECO:0000256" key="2">
    <source>
        <dbReference type="ARBA" id="ARBA00001946"/>
    </source>
</evidence>
<dbReference type="PROSITE" id="PS50972">
    <property type="entry name" value="PTERIN_BINDING"/>
    <property type="match status" value="1"/>
</dbReference>
<evidence type="ECO:0000256" key="4">
    <source>
        <dbReference type="ARBA" id="ARBA00012458"/>
    </source>
</evidence>
<evidence type="ECO:0000313" key="11">
    <source>
        <dbReference type="EMBL" id="PKZ68875.1"/>
    </source>
</evidence>
<dbReference type="UniPathway" id="UPA00077">
    <property type="reaction ID" value="UER00156"/>
</dbReference>
<dbReference type="SUPFAM" id="SSF51717">
    <property type="entry name" value="Dihydropteroate synthetase-like"/>
    <property type="match status" value="1"/>
</dbReference>
<dbReference type="InterPro" id="IPR045031">
    <property type="entry name" value="DHP_synth-like"/>
</dbReference>
<organism evidence="11 12">
    <name type="scientific">Faucicola osloensis</name>
    <name type="common">Moraxella osloensis</name>
    <dbReference type="NCBI Taxonomy" id="34062"/>
    <lineage>
        <taxon>Bacteria</taxon>
        <taxon>Pseudomonadati</taxon>
        <taxon>Pseudomonadota</taxon>
        <taxon>Gammaproteobacteria</taxon>
        <taxon>Moraxellales</taxon>
        <taxon>Moraxellaceae</taxon>
        <taxon>Faucicola</taxon>
    </lineage>
</organism>
<comment type="cofactor">
    <cofactor evidence="2 9">
        <name>Mg(2+)</name>
        <dbReference type="ChEBI" id="CHEBI:18420"/>
    </cofactor>
</comment>
<keyword evidence="5 9" id="KW-0808">Transferase</keyword>
<dbReference type="AlphaFoldDB" id="A0A2I1RIA1"/>
<dbReference type="EMBL" id="PKJS01000007">
    <property type="protein sequence ID" value="PKZ68875.1"/>
    <property type="molecule type" value="Genomic_DNA"/>
</dbReference>
<dbReference type="PROSITE" id="PS00793">
    <property type="entry name" value="DHPS_2"/>
    <property type="match status" value="1"/>
</dbReference>
<comment type="catalytic activity">
    <reaction evidence="1">
        <text>(7,8-dihydropterin-6-yl)methyl diphosphate + 4-aminobenzoate = 7,8-dihydropteroate + diphosphate</text>
        <dbReference type="Rhea" id="RHEA:19949"/>
        <dbReference type="ChEBI" id="CHEBI:17836"/>
        <dbReference type="ChEBI" id="CHEBI:17839"/>
        <dbReference type="ChEBI" id="CHEBI:33019"/>
        <dbReference type="ChEBI" id="CHEBI:72950"/>
        <dbReference type="EC" id="2.5.1.15"/>
    </reaction>
</comment>
<gene>
    <name evidence="11" type="primary">folP</name>
    <name evidence="11" type="ORF">CYJ96_06140</name>
</gene>
<sequence length="297" mass="33047">MQLQPIPNFAIHYHNQTLDLSYPHIMGILNVTPDSFSDGGRYNHIDQGLRHTEQMIKDGATIIDVGGESTRPNASPVSEQEEIDRVIKVVEAIDHNFDEQVWVSVDTSSPTVMTLASQVGAKIWNDVRALTRPDAIATAAKLDIPVMLMHMRGEPTTMNQLDNYQDLYSDVISELQQRIDEVMAGGVRRDNLIIDPGFGFAKNAQQNLAWLNEFYRLHTFNLPVMVALSRKRFVGEVLKHTNLPHEATDRDIASMVAGLLAVQQGACIVRTHNVAATKAGLAMWQAINCSNTTSINY</sequence>
<comment type="function">
    <text evidence="9">Catalyzes the condensation of para-aminobenzoate (pABA) with 6-hydroxymethyl-7,8-dihydropterin diphosphate (DHPt-PP) to form 7,8-dihydropteroate (H2Pte), the immediate precursor of folate derivatives.</text>
</comment>
<feature type="domain" description="Pterin-binding" evidence="10">
    <location>
        <begin position="23"/>
        <end position="282"/>
    </location>
</feature>
<evidence type="ECO:0000256" key="7">
    <source>
        <dbReference type="ARBA" id="ARBA00022842"/>
    </source>
</evidence>
<evidence type="ECO:0000313" key="12">
    <source>
        <dbReference type="Proteomes" id="UP000234914"/>
    </source>
</evidence>
<evidence type="ECO:0000256" key="1">
    <source>
        <dbReference type="ARBA" id="ARBA00000012"/>
    </source>
</evidence>
<evidence type="ECO:0000256" key="6">
    <source>
        <dbReference type="ARBA" id="ARBA00022723"/>
    </source>
</evidence>
<comment type="similarity">
    <text evidence="9">Belongs to the DHPS family.</text>
</comment>
<proteinExistence type="inferred from homology"/>
<comment type="caution">
    <text evidence="11">The sequence shown here is derived from an EMBL/GenBank/DDBJ whole genome shotgun (WGS) entry which is preliminary data.</text>
</comment>
<dbReference type="InterPro" id="IPR000489">
    <property type="entry name" value="Pterin-binding_dom"/>
</dbReference>
<dbReference type="CDD" id="cd00739">
    <property type="entry name" value="DHPS"/>
    <property type="match status" value="1"/>
</dbReference>